<name>A0A8S3X321_PARAO</name>
<gene>
    <name evidence="2" type="ORF">PAPOLLO_LOCUS12665</name>
</gene>
<evidence type="ECO:0000256" key="1">
    <source>
        <dbReference type="SAM" id="MobiDB-lite"/>
    </source>
</evidence>
<organism evidence="2 3">
    <name type="scientific">Parnassius apollo</name>
    <name type="common">Apollo butterfly</name>
    <name type="synonym">Papilio apollo</name>
    <dbReference type="NCBI Taxonomy" id="110799"/>
    <lineage>
        <taxon>Eukaryota</taxon>
        <taxon>Metazoa</taxon>
        <taxon>Ecdysozoa</taxon>
        <taxon>Arthropoda</taxon>
        <taxon>Hexapoda</taxon>
        <taxon>Insecta</taxon>
        <taxon>Pterygota</taxon>
        <taxon>Neoptera</taxon>
        <taxon>Endopterygota</taxon>
        <taxon>Lepidoptera</taxon>
        <taxon>Glossata</taxon>
        <taxon>Ditrysia</taxon>
        <taxon>Papilionoidea</taxon>
        <taxon>Papilionidae</taxon>
        <taxon>Parnassiinae</taxon>
        <taxon>Parnassini</taxon>
        <taxon>Parnassius</taxon>
        <taxon>Parnassius</taxon>
    </lineage>
</organism>
<feature type="compositionally biased region" description="Basic and acidic residues" evidence="1">
    <location>
        <begin position="1"/>
        <end position="10"/>
    </location>
</feature>
<dbReference type="Proteomes" id="UP000691718">
    <property type="component" value="Unassembled WGS sequence"/>
</dbReference>
<accession>A0A8S3X321</accession>
<protein>
    <submittedName>
        <fullName evidence="2">(apollo) hypothetical protein</fullName>
    </submittedName>
</protein>
<dbReference type="OrthoDB" id="8191506at2759"/>
<proteinExistence type="predicted"/>
<evidence type="ECO:0000313" key="2">
    <source>
        <dbReference type="EMBL" id="CAG4994669.1"/>
    </source>
</evidence>
<keyword evidence="3" id="KW-1185">Reference proteome</keyword>
<feature type="region of interest" description="Disordered" evidence="1">
    <location>
        <begin position="1"/>
        <end position="57"/>
    </location>
</feature>
<sequence>MKKIGSDPKVKKTLIRNYEKKPSSKVKEAVYEVQASSSNVLHKKSPRKERSSNNNNVLSCPSLCSSEVLANYLSDVTKNLSPPPVDEDLDIDKAQLKTKMTIMLNFHFNDRMYKNLVELNANGDETQKRIKDKQSTKFSIKKDLEPNIEDFIIDEKDEDLIPTIPVPSTKFKTVKKVENGKLHKLISSFEKL</sequence>
<evidence type="ECO:0000313" key="3">
    <source>
        <dbReference type="Proteomes" id="UP000691718"/>
    </source>
</evidence>
<comment type="caution">
    <text evidence="2">The sequence shown here is derived from an EMBL/GenBank/DDBJ whole genome shotgun (WGS) entry which is preliminary data.</text>
</comment>
<reference evidence="2" key="1">
    <citation type="submission" date="2021-04" db="EMBL/GenBank/DDBJ databases">
        <authorList>
            <person name="Tunstrom K."/>
        </authorList>
    </citation>
    <scope>NUCLEOTIDE SEQUENCE</scope>
</reference>
<dbReference type="EMBL" id="CAJQZP010000895">
    <property type="protein sequence ID" value="CAG4994669.1"/>
    <property type="molecule type" value="Genomic_DNA"/>
</dbReference>
<dbReference type="AlphaFoldDB" id="A0A8S3X321"/>
<feature type="compositionally biased region" description="Basic and acidic residues" evidence="1">
    <location>
        <begin position="17"/>
        <end position="30"/>
    </location>
</feature>